<evidence type="ECO:0000313" key="1">
    <source>
        <dbReference type="EMBL" id="MYL97086.1"/>
    </source>
</evidence>
<evidence type="ECO:0000313" key="2">
    <source>
        <dbReference type="Proteomes" id="UP000465810"/>
    </source>
</evidence>
<proteinExistence type="predicted"/>
<reference evidence="1 2" key="1">
    <citation type="submission" date="2019-12" db="EMBL/GenBank/DDBJ databases">
        <authorList>
            <person name="Feng G."/>
            <person name="Zhu H."/>
        </authorList>
    </citation>
    <scope>NUCLEOTIDE SEQUENCE [LARGE SCALE GENOMIC DNA]</scope>
    <source>
        <strain evidence="1 2">FGD1</strain>
    </source>
</reference>
<organism evidence="1 2">
    <name type="scientific">Novosphingobium silvae</name>
    <dbReference type="NCBI Taxonomy" id="2692619"/>
    <lineage>
        <taxon>Bacteria</taxon>
        <taxon>Pseudomonadati</taxon>
        <taxon>Pseudomonadota</taxon>
        <taxon>Alphaproteobacteria</taxon>
        <taxon>Sphingomonadales</taxon>
        <taxon>Sphingomonadaceae</taxon>
        <taxon>Novosphingobium</taxon>
    </lineage>
</organism>
<dbReference type="RefSeq" id="WP_160984812.1">
    <property type="nucleotide sequence ID" value="NZ_WVTD01000002.1"/>
</dbReference>
<comment type="caution">
    <text evidence="1">The sequence shown here is derived from an EMBL/GenBank/DDBJ whole genome shotgun (WGS) entry which is preliminary data.</text>
</comment>
<gene>
    <name evidence="1" type="ORF">GR702_04775</name>
</gene>
<name>A0A7X4K5L9_9SPHN</name>
<keyword evidence="2" id="KW-1185">Reference proteome</keyword>
<dbReference type="AlphaFoldDB" id="A0A7X4K5L9"/>
<accession>A0A7X4K5L9</accession>
<dbReference type="EMBL" id="WVTD01000002">
    <property type="protein sequence ID" value="MYL97086.1"/>
    <property type="molecule type" value="Genomic_DNA"/>
</dbReference>
<sequence length="93" mass="10193">MRERIKALEDAILHLEGAHYALHDIVARILAKAPAEEVETIATSLADQVSVHAEKIGAIRLAGYTEEVRSVAEEAKHNRAAGRELVARMARGR</sequence>
<dbReference type="Proteomes" id="UP000465810">
    <property type="component" value="Unassembled WGS sequence"/>
</dbReference>
<protein>
    <submittedName>
        <fullName evidence="1">Uncharacterized protein</fullName>
    </submittedName>
</protein>